<feature type="domain" description="DNA helicase Pif1-like DEAD-box helicase" evidence="1">
    <location>
        <begin position="17"/>
        <end position="77"/>
    </location>
</feature>
<gene>
    <name evidence="3" type="ORF">GCM10023092_03220</name>
</gene>
<evidence type="ECO:0000313" key="3">
    <source>
        <dbReference type="EMBL" id="GAA4449331.1"/>
    </source>
</evidence>
<dbReference type="RefSeq" id="WP_344822014.1">
    <property type="nucleotide sequence ID" value="NZ_BAABEZ010000002.1"/>
</dbReference>
<name>A0ABP8MH22_9BACT</name>
<reference evidence="4" key="1">
    <citation type="journal article" date="2019" name="Int. J. Syst. Evol. Microbiol.">
        <title>The Global Catalogue of Microorganisms (GCM) 10K type strain sequencing project: providing services to taxonomists for standard genome sequencing and annotation.</title>
        <authorList>
            <consortium name="The Broad Institute Genomics Platform"/>
            <consortium name="The Broad Institute Genome Sequencing Center for Infectious Disease"/>
            <person name="Wu L."/>
            <person name="Ma J."/>
        </authorList>
    </citation>
    <scope>NUCLEOTIDE SEQUENCE [LARGE SCALE GENOMIC DNA]</scope>
    <source>
        <strain evidence="4">JCM 31921</strain>
    </source>
</reference>
<evidence type="ECO:0000259" key="1">
    <source>
        <dbReference type="Pfam" id="PF05970"/>
    </source>
</evidence>
<feature type="domain" description="Helicase Helix-turn-helix" evidence="2">
    <location>
        <begin position="645"/>
        <end position="731"/>
    </location>
</feature>
<dbReference type="Pfam" id="PF05970">
    <property type="entry name" value="PIF1"/>
    <property type="match status" value="2"/>
</dbReference>
<dbReference type="SUPFAM" id="SSF52540">
    <property type="entry name" value="P-loop containing nucleoside triphosphate hydrolases"/>
    <property type="match status" value="2"/>
</dbReference>
<dbReference type="InterPro" id="IPR027417">
    <property type="entry name" value="P-loop_NTPase"/>
</dbReference>
<dbReference type="InterPro" id="IPR010285">
    <property type="entry name" value="DNA_helicase_pif1-like_DEAD"/>
</dbReference>
<dbReference type="Proteomes" id="UP001501410">
    <property type="component" value="Unassembled WGS sequence"/>
</dbReference>
<accession>A0ABP8MH22</accession>
<protein>
    <submittedName>
        <fullName evidence="3">Helix-turn-helix domain-containing protein</fullName>
    </submittedName>
</protein>
<dbReference type="Gene3D" id="3.40.50.300">
    <property type="entry name" value="P-loop containing nucleotide triphosphate hydrolases"/>
    <property type="match status" value="2"/>
</dbReference>
<dbReference type="InterPro" id="IPR051055">
    <property type="entry name" value="PIF1_helicase"/>
</dbReference>
<evidence type="ECO:0000259" key="2">
    <source>
        <dbReference type="Pfam" id="PF14493"/>
    </source>
</evidence>
<dbReference type="Pfam" id="PF14493">
    <property type="entry name" value="HTH_40"/>
    <property type="match status" value="1"/>
</dbReference>
<dbReference type="EMBL" id="BAABEZ010000002">
    <property type="protein sequence ID" value="GAA4449331.1"/>
    <property type="molecule type" value="Genomic_DNA"/>
</dbReference>
<dbReference type="CDD" id="cd18809">
    <property type="entry name" value="SF1_C_RecD"/>
    <property type="match status" value="1"/>
</dbReference>
<dbReference type="PANTHER" id="PTHR47642">
    <property type="entry name" value="ATP-DEPENDENT DNA HELICASE"/>
    <property type="match status" value="1"/>
</dbReference>
<comment type="caution">
    <text evidence="3">The sequence shown here is derived from an EMBL/GenBank/DDBJ whole genome shotgun (WGS) entry which is preliminary data.</text>
</comment>
<keyword evidence="4" id="KW-1185">Reference proteome</keyword>
<dbReference type="PANTHER" id="PTHR47642:SF6">
    <property type="entry name" value="ATP-DEPENDENT DNA HELICASE"/>
    <property type="match status" value="1"/>
</dbReference>
<organism evidence="3 4">
    <name type="scientific">Rurimicrobium arvi</name>
    <dbReference type="NCBI Taxonomy" id="2049916"/>
    <lineage>
        <taxon>Bacteria</taxon>
        <taxon>Pseudomonadati</taxon>
        <taxon>Bacteroidota</taxon>
        <taxon>Chitinophagia</taxon>
        <taxon>Chitinophagales</taxon>
        <taxon>Chitinophagaceae</taxon>
        <taxon>Rurimicrobium</taxon>
    </lineage>
</organism>
<dbReference type="InterPro" id="IPR029491">
    <property type="entry name" value="Helicase_HTH"/>
</dbReference>
<feature type="domain" description="DNA helicase Pif1-like DEAD-box helicase" evidence="1">
    <location>
        <begin position="99"/>
        <end position="227"/>
    </location>
</feature>
<proteinExistence type="predicted"/>
<evidence type="ECO:0000313" key="4">
    <source>
        <dbReference type="Proteomes" id="UP001501410"/>
    </source>
</evidence>
<sequence>MSFNPVIHSDFSIAAQYVTQTDRSLFVTGKAGTGKTTFLKYIRENCPKKMAVVAPTGVAAMNAGGATIHSFFQLPFGTYIADYRPDWGSGGMEINNRHSLLKNLRIRSDKRETIKELELLIIDEVSMLRADMLDAIDAVLRHIREKDQIPFGGVQIVFIGDLYQLPPVVTREEWQLMSSYYRSAFFFDAQCVQQIPLLSIELKKVFRQSDNTFIRVLNNIRNNQTTKPDMDILEEHYLPNFTPEPGYILLTSHNAQADLINKSELEKLDAHPHYFDAAVRGDFNERNVPVDKQMMLKEGAQVMFVKNDKGENRRYYNGKIVTVSRIQNGKVFVWLDNNIEIELEKEVWRNISYQYDRDKDEVKEEELGSFTQFPVRLAWAITIHKSQGLTFDKAIVDAGKSFAAGQVYVALSRLRSLDGLVLHTRIQPSQVITDERVVQFCNRLTDTEELQAHLAGEQQRYACQRLQQSFDLEKLFEQVQELLRTVHKSAIPEKETASKLILAWFEKLEKEKDVATKFRNQLSQILNTGADTDYPFLYQRTLSAGQYFLPLMQRMSQELSEHITVYKVKPKSKKYLQYLRAVNILLQRKIFEIEQSLSLAQGLAKGGNVTNLLESIAKDKKQFEHTNEQLHQEEDTSVKETVPSRNISLEMYQSGKSIEEIAETRSMAVSTVEGHLTHFVGTGEMPVSAFVSSEELALLLRKITAQPMASATQLKADLPDSYSYTKIRAVLAYHTFVKNNG</sequence>